<sequence>MGGRPRIVSSYEATAIVNRTREGRLSKAAEGDRGRNCVFCRRLVRRPVLWIATPVLVRSLVNAAVGLRVLVASVVAPSGSCSAAVSLRTEGVGSFGVSGDVASQLLVAANRRSLRWSSCLRFFVLRYWCVLVEEVMLIED</sequence>
<evidence type="ECO:0000313" key="1">
    <source>
        <dbReference type="EMBL" id="CAI6350054.1"/>
    </source>
</evidence>
<keyword evidence="2" id="KW-1185">Reference proteome</keyword>
<protein>
    <submittedName>
        <fullName evidence="1">Uncharacterized protein</fullName>
    </submittedName>
</protein>
<organism evidence="1 2">
    <name type="scientific">Macrosiphum euphorbiae</name>
    <name type="common">potato aphid</name>
    <dbReference type="NCBI Taxonomy" id="13131"/>
    <lineage>
        <taxon>Eukaryota</taxon>
        <taxon>Metazoa</taxon>
        <taxon>Ecdysozoa</taxon>
        <taxon>Arthropoda</taxon>
        <taxon>Hexapoda</taxon>
        <taxon>Insecta</taxon>
        <taxon>Pterygota</taxon>
        <taxon>Neoptera</taxon>
        <taxon>Paraneoptera</taxon>
        <taxon>Hemiptera</taxon>
        <taxon>Sternorrhyncha</taxon>
        <taxon>Aphidomorpha</taxon>
        <taxon>Aphidoidea</taxon>
        <taxon>Aphididae</taxon>
        <taxon>Macrosiphini</taxon>
        <taxon>Macrosiphum</taxon>
    </lineage>
</organism>
<comment type="caution">
    <text evidence="1">The sequence shown here is derived from an EMBL/GenBank/DDBJ whole genome shotgun (WGS) entry which is preliminary data.</text>
</comment>
<evidence type="ECO:0000313" key="2">
    <source>
        <dbReference type="Proteomes" id="UP001160148"/>
    </source>
</evidence>
<name>A0AAV0W2P2_9HEMI</name>
<dbReference type="AlphaFoldDB" id="A0AAV0W2P2"/>
<reference evidence="1 2" key="1">
    <citation type="submission" date="2023-01" db="EMBL/GenBank/DDBJ databases">
        <authorList>
            <person name="Whitehead M."/>
        </authorList>
    </citation>
    <scope>NUCLEOTIDE SEQUENCE [LARGE SCALE GENOMIC DNA]</scope>
</reference>
<proteinExistence type="predicted"/>
<gene>
    <name evidence="1" type="ORF">MEUPH1_LOCUS6554</name>
</gene>
<dbReference type="EMBL" id="CARXXK010000001">
    <property type="protein sequence ID" value="CAI6350054.1"/>
    <property type="molecule type" value="Genomic_DNA"/>
</dbReference>
<dbReference type="Proteomes" id="UP001160148">
    <property type="component" value="Unassembled WGS sequence"/>
</dbReference>
<accession>A0AAV0W2P2</accession>